<dbReference type="Gene3D" id="3.40.50.970">
    <property type="match status" value="2"/>
</dbReference>
<comment type="cofactor">
    <cofactor evidence="6">
        <name>Mg(2+)</name>
        <dbReference type="ChEBI" id="CHEBI:18420"/>
    </cofactor>
    <cofactor evidence="6">
        <name>Mn(2+)</name>
        <dbReference type="ChEBI" id="CHEBI:29035"/>
    </cofactor>
</comment>
<comment type="pathway">
    <text evidence="6">Quinol/quinone metabolism; 1,4-dihydroxy-2-naphthoate biosynthesis; 1,4-dihydroxy-2-naphthoate from chorismate: step 2/7.</text>
</comment>
<dbReference type="InterPro" id="IPR004433">
    <property type="entry name" value="MenaQ_synth_MenD"/>
</dbReference>
<dbReference type="SUPFAM" id="SSF52518">
    <property type="entry name" value="Thiamin diphosphate-binding fold (THDP-binding)"/>
    <property type="match status" value="2"/>
</dbReference>
<protein>
    <recommendedName>
        <fullName evidence="6">2-succinyl-5-enolpyruvyl-6-hydroxy-3-cyclohexene-1-carboxylate synthase</fullName>
        <shortName evidence="6">SEPHCHC synthase</shortName>
        <ecNumber evidence="6">2.2.1.9</ecNumber>
    </recommendedName>
    <alternativeName>
        <fullName evidence="6">Menaquinone biosynthesis protein MenD</fullName>
    </alternativeName>
</protein>
<evidence type="ECO:0000256" key="2">
    <source>
        <dbReference type="ARBA" id="ARBA00022723"/>
    </source>
</evidence>
<comment type="function">
    <text evidence="6">Catalyzes the thiamine diphosphate-dependent decarboxylation of 2-oxoglutarate and the subsequent addition of the resulting succinic semialdehyde-thiamine pyrophosphate anion to isochorismate to yield 2-succinyl-5-enolpyruvyl-6-hydroxy-3-cyclohexene-1-carboxylate (SEPHCHC).</text>
</comment>
<keyword evidence="6" id="KW-0474">Menaquinone biosynthesis</keyword>
<comment type="subunit">
    <text evidence="6">Homodimer.</text>
</comment>
<dbReference type="Proteomes" id="UP001500390">
    <property type="component" value="Unassembled WGS sequence"/>
</dbReference>
<keyword evidence="9" id="KW-1185">Reference proteome</keyword>
<dbReference type="InterPro" id="IPR012001">
    <property type="entry name" value="Thiamin_PyroP_enz_TPP-bd_dom"/>
</dbReference>
<keyword evidence="2 6" id="KW-0479">Metal-binding</keyword>
<evidence type="ECO:0000259" key="7">
    <source>
        <dbReference type="Pfam" id="PF02776"/>
    </source>
</evidence>
<dbReference type="PIRSF" id="PIRSF004983">
    <property type="entry name" value="MenD"/>
    <property type="match status" value="1"/>
</dbReference>
<dbReference type="PANTHER" id="PTHR42916">
    <property type="entry name" value="2-SUCCINYL-5-ENOLPYRUVYL-6-HYDROXY-3-CYCLOHEXENE-1-CARBOXYLATE SYNTHASE"/>
    <property type="match status" value="1"/>
</dbReference>
<proteinExistence type="inferred from homology"/>
<evidence type="ECO:0000256" key="6">
    <source>
        <dbReference type="HAMAP-Rule" id="MF_01659"/>
    </source>
</evidence>
<dbReference type="PANTHER" id="PTHR42916:SF1">
    <property type="entry name" value="PROTEIN PHYLLO, CHLOROPLASTIC"/>
    <property type="match status" value="1"/>
</dbReference>
<keyword evidence="4 6" id="KW-0786">Thiamine pyrophosphate</keyword>
<comment type="similarity">
    <text evidence="6">Belongs to the TPP enzyme family. MenD subfamily.</text>
</comment>
<gene>
    <name evidence="6 8" type="primary">menD</name>
    <name evidence="8" type="ORF">GCM10023153_28190</name>
</gene>
<reference evidence="9" key="1">
    <citation type="journal article" date="2019" name="Int. J. Syst. Evol. Microbiol.">
        <title>The Global Catalogue of Microorganisms (GCM) 10K type strain sequencing project: providing services to taxonomists for standard genome sequencing and annotation.</title>
        <authorList>
            <consortium name="The Broad Institute Genomics Platform"/>
            <consortium name="The Broad Institute Genome Sequencing Center for Infectious Disease"/>
            <person name="Wu L."/>
            <person name="Ma J."/>
        </authorList>
    </citation>
    <scope>NUCLEOTIDE SEQUENCE [LARGE SCALE GENOMIC DNA]</scope>
    <source>
        <strain evidence="9">JCM 17738</strain>
    </source>
</reference>
<dbReference type="Pfam" id="PF02776">
    <property type="entry name" value="TPP_enzyme_N"/>
    <property type="match status" value="1"/>
</dbReference>
<evidence type="ECO:0000256" key="5">
    <source>
        <dbReference type="ARBA" id="ARBA00023211"/>
    </source>
</evidence>
<comment type="cofactor">
    <cofactor evidence="6">
        <name>thiamine diphosphate</name>
        <dbReference type="ChEBI" id="CHEBI:58937"/>
    </cofactor>
    <text evidence="6">Binds 1 thiamine pyrophosphate per subunit.</text>
</comment>
<dbReference type="Gene3D" id="3.40.50.1220">
    <property type="entry name" value="TPP-binding domain"/>
    <property type="match status" value="1"/>
</dbReference>
<comment type="caution">
    <text evidence="8">The sequence shown here is derived from an EMBL/GenBank/DDBJ whole genome shotgun (WGS) entry which is preliminary data.</text>
</comment>
<keyword evidence="5 6" id="KW-0464">Manganese</keyword>
<accession>A0ABP8K583</accession>
<dbReference type="CDD" id="cd07037">
    <property type="entry name" value="TPP_PYR_MenD"/>
    <property type="match status" value="1"/>
</dbReference>
<evidence type="ECO:0000256" key="1">
    <source>
        <dbReference type="ARBA" id="ARBA00022679"/>
    </source>
</evidence>
<dbReference type="EMBL" id="BAABFX010000039">
    <property type="protein sequence ID" value="GAA4400583.1"/>
    <property type="molecule type" value="Genomic_DNA"/>
</dbReference>
<evidence type="ECO:0000313" key="9">
    <source>
        <dbReference type="Proteomes" id="UP001500390"/>
    </source>
</evidence>
<dbReference type="NCBIfam" id="TIGR00173">
    <property type="entry name" value="menD"/>
    <property type="match status" value="1"/>
</dbReference>
<dbReference type="HAMAP" id="MF_01659">
    <property type="entry name" value="MenD"/>
    <property type="match status" value="1"/>
</dbReference>
<organism evidence="8 9">
    <name type="scientific">Ornithinibacter aureus</name>
    <dbReference type="NCBI Taxonomy" id="622664"/>
    <lineage>
        <taxon>Bacteria</taxon>
        <taxon>Bacillati</taxon>
        <taxon>Actinomycetota</taxon>
        <taxon>Actinomycetes</taxon>
        <taxon>Micrococcales</taxon>
        <taxon>Intrasporangiaceae</taxon>
        <taxon>Ornithinibacter</taxon>
    </lineage>
</organism>
<name>A0ABP8K583_9MICO</name>
<keyword evidence="1 6" id="KW-0808">Transferase</keyword>
<feature type="domain" description="Thiamine pyrophosphate enzyme N-terminal TPP-binding" evidence="7">
    <location>
        <begin position="17"/>
        <end position="129"/>
    </location>
</feature>
<dbReference type="CDD" id="cd02009">
    <property type="entry name" value="TPP_SHCHC_synthase"/>
    <property type="match status" value="1"/>
</dbReference>
<keyword evidence="3 6" id="KW-0460">Magnesium</keyword>
<sequence>MTLPSGRLTRVNPSQALSTVLVDELVRGGVRDVVLSPGSRSAPLAYAVLAAERAGLLRLHVRVDERSAGFLALGLARGSGLPVAVITTSGTAVANIHPAVLEAHHAGVPVLVLSADRPHELRGTGANQTTTQPGIFGGSTRWFADLPAPVERPGLGPFWRSTVCRALAAATGATGGAPGPVHLNVALREPLVPAASDNSWVDDLDGRADGAPWVQAPVPPSTNRSLGVRPPTNDLALSEVARTLVVVGDTRDPALGERAAAWASERGHPLVAEPFGSAALRAEALPHGSLLLTATDWLDAHAPERVVVVGRPTLSRAVGALLRRPGLVVEVVAEDSQWPDPSHVACAVHPPLALRLGGPTVPEDDRGWGARWRAAAQQLADGVAAQPFPWPSGLAAAKAVVDGLPDDAVLVLGPSNPVRDLDLAVAGPIADDVLANRGLAGIDGVVSTAVGISLTRAPAPAFALLGDLTFLHDTNGLLIGPDEVTPHLTLVVINDDGGGIFATLEPGAPEREADFERVFGTPTATDLAALCRAHGIRYDLVESSEALTDAVAEPQHGIRVVEVRVGRSTHRQALADLRALAAATLASL</sequence>
<dbReference type="InterPro" id="IPR029061">
    <property type="entry name" value="THDP-binding"/>
</dbReference>
<evidence type="ECO:0000313" key="8">
    <source>
        <dbReference type="EMBL" id="GAA4400583.1"/>
    </source>
</evidence>
<comment type="pathway">
    <text evidence="6">Quinol/quinone metabolism; menaquinone biosynthesis.</text>
</comment>
<comment type="catalytic activity">
    <reaction evidence="6">
        <text>isochorismate + 2-oxoglutarate + H(+) = 5-enolpyruvoyl-6-hydroxy-2-succinyl-cyclohex-3-ene-1-carboxylate + CO2</text>
        <dbReference type="Rhea" id="RHEA:25593"/>
        <dbReference type="ChEBI" id="CHEBI:15378"/>
        <dbReference type="ChEBI" id="CHEBI:16526"/>
        <dbReference type="ChEBI" id="CHEBI:16810"/>
        <dbReference type="ChEBI" id="CHEBI:29780"/>
        <dbReference type="ChEBI" id="CHEBI:58818"/>
        <dbReference type="EC" id="2.2.1.9"/>
    </reaction>
</comment>
<dbReference type="EC" id="2.2.1.9" evidence="6"/>
<evidence type="ECO:0000256" key="3">
    <source>
        <dbReference type="ARBA" id="ARBA00022842"/>
    </source>
</evidence>
<evidence type="ECO:0000256" key="4">
    <source>
        <dbReference type="ARBA" id="ARBA00023052"/>
    </source>
</evidence>